<feature type="compositionally biased region" description="Polar residues" evidence="1">
    <location>
        <begin position="396"/>
        <end position="407"/>
    </location>
</feature>
<feature type="region of interest" description="Disordered" evidence="1">
    <location>
        <begin position="256"/>
        <end position="307"/>
    </location>
</feature>
<dbReference type="GeneID" id="24109938"/>
<feature type="compositionally biased region" description="Low complexity" evidence="1">
    <location>
        <begin position="517"/>
        <end position="528"/>
    </location>
</feature>
<dbReference type="eggNOG" id="ENOG502RC4Z">
    <property type="taxonomic scope" value="Eukaryota"/>
</dbReference>
<gene>
    <name evidence="2" type="ORF">PHSY_004656</name>
</gene>
<protein>
    <submittedName>
        <fullName evidence="2">Uncharacterized protein</fullName>
    </submittedName>
</protein>
<evidence type="ECO:0000256" key="1">
    <source>
        <dbReference type="SAM" id="MobiDB-lite"/>
    </source>
</evidence>
<dbReference type="Proteomes" id="UP000014071">
    <property type="component" value="Unassembled WGS sequence"/>
</dbReference>
<feature type="compositionally biased region" description="Polar residues" evidence="1">
    <location>
        <begin position="295"/>
        <end position="307"/>
    </location>
</feature>
<evidence type="ECO:0000313" key="3">
    <source>
        <dbReference type="Proteomes" id="UP000014071"/>
    </source>
</evidence>
<feature type="region of interest" description="Disordered" evidence="1">
    <location>
        <begin position="352"/>
        <end position="425"/>
    </location>
</feature>
<dbReference type="HOGENOM" id="CLU_353050_0_0_1"/>
<feature type="compositionally biased region" description="Basic and acidic residues" evidence="1">
    <location>
        <begin position="283"/>
        <end position="293"/>
    </location>
</feature>
<feature type="compositionally biased region" description="Polar residues" evidence="1">
    <location>
        <begin position="623"/>
        <end position="633"/>
    </location>
</feature>
<dbReference type="STRING" id="1305764.R9P744"/>
<proteinExistence type="predicted"/>
<feature type="compositionally biased region" description="Basic and acidic residues" evidence="1">
    <location>
        <begin position="680"/>
        <end position="701"/>
    </location>
</feature>
<feature type="compositionally biased region" description="Low complexity" evidence="1">
    <location>
        <begin position="702"/>
        <end position="725"/>
    </location>
</feature>
<feature type="region of interest" description="Disordered" evidence="1">
    <location>
        <begin position="602"/>
        <end position="761"/>
    </location>
</feature>
<feature type="compositionally biased region" description="Polar residues" evidence="1">
    <location>
        <begin position="352"/>
        <end position="377"/>
    </location>
</feature>
<keyword evidence="3" id="KW-1185">Reference proteome</keyword>
<dbReference type="RefSeq" id="XP_012190659.1">
    <property type="nucleotide sequence ID" value="XM_012335269.1"/>
</dbReference>
<feature type="region of interest" description="Disordered" evidence="1">
    <location>
        <begin position="868"/>
        <end position="897"/>
    </location>
</feature>
<sequence>MRRIERCITYHLQVKVLFGDAGTVDQSQAAAKRLNEACGLQHDAASRRLPELLVGFAETHAYLSDVAILRRVLLLCPASPVILACCRHERWLFRPLRDYRTEDLVSSKRCQILQSLPVGTSRRHGGVPQQYLRNMPRSRTPKATDGSRNASADESDAPLDPTAPLQTRRTRKRPAQSTRDSSADRPVPQTASRSRSEAADGPSNTANAGAAESLSHADRQRHGERRAAAESPLSGPSTFETPNQARDRLAMMQSELPRSDNLARSPSLHRSVRSTRSSIEPRPLTDQRERDAGWRSSTMEQGLSSQSFSSRFIEQPMPADAMDGQDALMMSVRDLSQQSDSNSLQPLTIRTQNMTVQPQSTSPFTSATPMARSHSNMSPPRPTRSLPRRRASARTQTRPQHSGSNNASPSYPLRSRSTSSSNILAPSNSTANILASGHSRHNSATGCLPLGGGFDPSHLPPSGSLTPRTPLAEIPLWLADMRSDSRRSSTSSSSFLDREDPSSASLALPTRHARTMSTSSSSGPSSPGATRNGPTSPAVAFRRSLRGSRPRPSDENARVSPSPSYFGEYDALPSPSPSSFRGDLTPFDESFDANTILPSGVLHMGTASPPTPLVQVQQTPSPAMSTRSRTLNGAGSVRGRRLTNPLNTPASVEPLGVPYGTVRAQQQDPPSAFHQARSNAQERRTRNSDVQRAGTLHERRAAAAASQSAAARGSSRPSSRTSSPAHGTRSSRRRSIAADAQASPALDNSALGPRPGRLPPLQIPSVRVAREAGSTMPDASSLVATIPEQVSEGERWVHGSQAAQLEPGSPSAFSEMTSLTQGSTASESINSANGMPVTPSSTQSMLDPFAQSAMHDAGIVEAGISVAGSRAQGKPAQASRDADSVEEAAGIQLRPRS</sequence>
<feature type="compositionally biased region" description="Low complexity" evidence="1">
    <location>
        <begin position="408"/>
        <end position="421"/>
    </location>
</feature>
<accession>R9P744</accession>
<dbReference type="EMBL" id="DF238808">
    <property type="protein sequence ID" value="GAC97072.1"/>
    <property type="molecule type" value="Genomic_DNA"/>
</dbReference>
<dbReference type="OrthoDB" id="2555881at2759"/>
<organism evidence="2 3">
    <name type="scientific">Pseudozyma hubeiensis (strain SY62)</name>
    <name type="common">Yeast</name>
    <dbReference type="NCBI Taxonomy" id="1305764"/>
    <lineage>
        <taxon>Eukaryota</taxon>
        <taxon>Fungi</taxon>
        <taxon>Dikarya</taxon>
        <taxon>Basidiomycota</taxon>
        <taxon>Ustilaginomycotina</taxon>
        <taxon>Ustilaginomycetes</taxon>
        <taxon>Ustilaginales</taxon>
        <taxon>Ustilaginaceae</taxon>
        <taxon>Pseudozyma</taxon>
    </lineage>
</organism>
<evidence type="ECO:0000313" key="2">
    <source>
        <dbReference type="EMBL" id="GAC97072.1"/>
    </source>
</evidence>
<feature type="compositionally biased region" description="Basic and acidic residues" evidence="1">
    <location>
        <begin position="215"/>
        <end position="228"/>
    </location>
</feature>
<name>R9P744_PSEHS</name>
<feature type="region of interest" description="Disordered" evidence="1">
    <location>
        <begin position="482"/>
        <end position="586"/>
    </location>
</feature>
<dbReference type="AlphaFoldDB" id="R9P744"/>
<reference evidence="3" key="1">
    <citation type="journal article" date="2013" name="Genome Announc.">
        <title>Draft genome sequence of the basidiomycetous yeast-like fungus Pseudozyma hubeiensis SY62, which produces an abundant amount of the biosurfactant mannosylerythritol lipids.</title>
        <authorList>
            <person name="Konishi M."/>
            <person name="Hatada Y."/>
            <person name="Horiuchi J."/>
        </authorList>
    </citation>
    <scope>NUCLEOTIDE SEQUENCE [LARGE SCALE GENOMIC DNA]</scope>
    <source>
        <strain evidence="3">SY62</strain>
    </source>
</reference>
<feature type="compositionally biased region" description="Low complexity" evidence="1">
    <location>
        <begin position="613"/>
        <end position="622"/>
    </location>
</feature>
<feature type="region of interest" description="Disordered" evidence="1">
    <location>
        <begin position="119"/>
        <end position="242"/>
    </location>
</feature>